<sequence>MRPPYTGQGSGPPANSSLMIYALMWLSLVMTMEAVGAIDAPLPLSLAEIPLLSLAQGKHHYHETGVESLPGLTGYTRNYYGPADTAPSDDLATYGNYAHKLLSAHHPHTDPHPHPHPVSSSPYPATANGFVPFYYSSQLHSQSPSHSLSQFAGEDEVTRRDPSANIDFVINAANYEPNSAGYEEPYEGFAYRPRVSSPTRPNHYHFEQISNYRNQDQRQEEQLDNSGVYARHKELQTLANPVKREQREESLSSQQQLAGRQESQEQRQYQQLEGRQQHHQQQPHQQQQHNQPQQQQHEQLNQQHVLQKPLGYIQDQRQQQRLGVAQDQQLLYSHTDSRVADLPAITTTVRHTPASSKAVAGLPLAKHIEVTKNVPITHYQKQHVPYKQTIQVQVPRTVIAAIPKPMPIKIPLAKTVAVPQLQEVKIPIERVKPVPVERPIPFVVERRVPYRVEKPVATPVYYPYPVKVPVVRTVVHKQRTHYVAPGWSATGNHLLG</sequence>
<gene>
    <name evidence="4" type="primary">LOC108083666</name>
</gene>
<feature type="chain" id="PRO_5046607308" evidence="2">
    <location>
        <begin position="35"/>
        <end position="496"/>
    </location>
</feature>
<dbReference type="Proteomes" id="UP001652661">
    <property type="component" value="Chromosome 3R"/>
</dbReference>
<keyword evidence="2" id="KW-0732">Signal</keyword>
<reference evidence="4" key="1">
    <citation type="submission" date="2025-08" db="UniProtKB">
        <authorList>
            <consortium name="RefSeq"/>
        </authorList>
    </citation>
    <scope>IDENTIFICATION</scope>
    <source>
        <strain evidence="4">14028-0561.14</strain>
        <tissue evidence="4">Whole fly</tissue>
    </source>
</reference>
<dbReference type="AlphaFoldDB" id="A0A6P4J0Z9"/>
<keyword evidence="3" id="KW-1185">Reference proteome</keyword>
<dbReference type="OrthoDB" id="371494at2759"/>
<evidence type="ECO:0000256" key="2">
    <source>
        <dbReference type="SAM" id="SignalP"/>
    </source>
</evidence>
<protein>
    <submittedName>
        <fullName evidence="4">Ataxin-2 homolog</fullName>
    </submittedName>
</protein>
<dbReference type="GeneID" id="108083666"/>
<feature type="region of interest" description="Disordered" evidence="1">
    <location>
        <begin position="210"/>
        <end position="229"/>
    </location>
</feature>
<feature type="compositionally biased region" description="Low complexity" evidence="1">
    <location>
        <begin position="266"/>
        <end position="300"/>
    </location>
</feature>
<proteinExistence type="predicted"/>
<accession>A0A6P4J0Z9</accession>
<feature type="signal peptide" evidence="2">
    <location>
        <begin position="1"/>
        <end position="34"/>
    </location>
</feature>
<name>A0A6P4J0Z9_DROKI</name>
<feature type="region of interest" description="Disordered" evidence="1">
    <location>
        <begin position="238"/>
        <end position="300"/>
    </location>
</feature>
<evidence type="ECO:0000256" key="1">
    <source>
        <dbReference type="SAM" id="MobiDB-lite"/>
    </source>
</evidence>
<evidence type="ECO:0000313" key="3">
    <source>
        <dbReference type="Proteomes" id="UP001652661"/>
    </source>
</evidence>
<organism evidence="3 4">
    <name type="scientific">Drosophila kikkawai</name>
    <name type="common">Fruit fly</name>
    <dbReference type="NCBI Taxonomy" id="30033"/>
    <lineage>
        <taxon>Eukaryota</taxon>
        <taxon>Metazoa</taxon>
        <taxon>Ecdysozoa</taxon>
        <taxon>Arthropoda</taxon>
        <taxon>Hexapoda</taxon>
        <taxon>Insecta</taxon>
        <taxon>Pterygota</taxon>
        <taxon>Neoptera</taxon>
        <taxon>Endopterygota</taxon>
        <taxon>Diptera</taxon>
        <taxon>Brachycera</taxon>
        <taxon>Muscomorpha</taxon>
        <taxon>Ephydroidea</taxon>
        <taxon>Drosophilidae</taxon>
        <taxon>Drosophila</taxon>
        <taxon>Sophophora</taxon>
    </lineage>
</organism>
<evidence type="ECO:0000313" key="4">
    <source>
        <dbReference type="RefSeq" id="XP_017035027.2"/>
    </source>
</evidence>
<dbReference type="RefSeq" id="XP_017035027.2">
    <property type="nucleotide sequence ID" value="XM_017179538.2"/>
</dbReference>